<dbReference type="Proteomes" id="UP001189429">
    <property type="component" value="Unassembled WGS sequence"/>
</dbReference>
<evidence type="ECO:0000313" key="3">
    <source>
        <dbReference type="Proteomes" id="UP001189429"/>
    </source>
</evidence>
<dbReference type="InterPro" id="IPR002048">
    <property type="entry name" value="EF_hand_dom"/>
</dbReference>
<evidence type="ECO:0000259" key="1">
    <source>
        <dbReference type="PROSITE" id="PS50222"/>
    </source>
</evidence>
<sequence>MLDSFLIFVDLDGNGCISESELQFAVTFMNFENPPTKEDVASLFGLLQVPNALDGLQGDVPIQMLRMALIAVGIQMSERNQAANCFAKDFSKLSRAECNASIFLKGMWQAFRFFKKSPEEVFREFAAERPASPSGAISSADLSKQALHLLKMLPFPSPALSVENPLELLDPTGKGITCEQFCLYCRQVREAAELRMIADKDKHPILLSQSTKPAVRDLSRIFGPRAFVECVVKMALVKLTFHGTAMQADLTSLVKVTWLIMYLRWQ</sequence>
<gene>
    <name evidence="2" type="ORF">PCOR1329_LOCUS14268</name>
</gene>
<proteinExistence type="predicted"/>
<dbReference type="PROSITE" id="PS50222">
    <property type="entry name" value="EF_HAND_2"/>
    <property type="match status" value="1"/>
</dbReference>
<name>A0ABN9QRF7_9DINO</name>
<comment type="caution">
    <text evidence="2">The sequence shown here is derived from an EMBL/GenBank/DDBJ whole genome shotgun (WGS) entry which is preliminary data.</text>
</comment>
<feature type="domain" description="EF-hand" evidence="1">
    <location>
        <begin position="1"/>
        <end position="32"/>
    </location>
</feature>
<dbReference type="InterPro" id="IPR018247">
    <property type="entry name" value="EF_Hand_1_Ca_BS"/>
</dbReference>
<organism evidence="2 3">
    <name type="scientific">Prorocentrum cordatum</name>
    <dbReference type="NCBI Taxonomy" id="2364126"/>
    <lineage>
        <taxon>Eukaryota</taxon>
        <taxon>Sar</taxon>
        <taxon>Alveolata</taxon>
        <taxon>Dinophyceae</taxon>
        <taxon>Prorocentrales</taxon>
        <taxon>Prorocentraceae</taxon>
        <taxon>Prorocentrum</taxon>
    </lineage>
</organism>
<evidence type="ECO:0000313" key="2">
    <source>
        <dbReference type="EMBL" id="CAK0808801.1"/>
    </source>
</evidence>
<keyword evidence="3" id="KW-1185">Reference proteome</keyword>
<feature type="non-terminal residue" evidence="2">
    <location>
        <position position="266"/>
    </location>
</feature>
<dbReference type="EMBL" id="CAUYUJ010004258">
    <property type="protein sequence ID" value="CAK0808801.1"/>
    <property type="molecule type" value="Genomic_DNA"/>
</dbReference>
<protein>
    <recommendedName>
        <fullName evidence="1">EF-hand domain-containing protein</fullName>
    </recommendedName>
</protein>
<reference evidence="2" key="1">
    <citation type="submission" date="2023-10" db="EMBL/GenBank/DDBJ databases">
        <authorList>
            <person name="Chen Y."/>
            <person name="Shah S."/>
            <person name="Dougan E. K."/>
            <person name="Thang M."/>
            <person name="Chan C."/>
        </authorList>
    </citation>
    <scope>NUCLEOTIDE SEQUENCE [LARGE SCALE GENOMIC DNA]</scope>
</reference>
<dbReference type="PROSITE" id="PS00018">
    <property type="entry name" value="EF_HAND_1"/>
    <property type="match status" value="1"/>
</dbReference>
<accession>A0ABN9QRF7</accession>